<comment type="caution">
    <text evidence="1">The sequence shown here is derived from an EMBL/GenBank/DDBJ whole genome shotgun (WGS) entry which is preliminary data.</text>
</comment>
<proteinExistence type="predicted"/>
<dbReference type="Proteomes" id="UP001489719">
    <property type="component" value="Unassembled WGS sequence"/>
</dbReference>
<evidence type="ECO:0000313" key="2">
    <source>
        <dbReference type="Proteomes" id="UP001489719"/>
    </source>
</evidence>
<dbReference type="EMBL" id="MU970059">
    <property type="protein sequence ID" value="KAK9323577.1"/>
    <property type="molecule type" value="Genomic_DNA"/>
</dbReference>
<evidence type="ECO:0000313" key="1">
    <source>
        <dbReference type="EMBL" id="KAK9323577.1"/>
    </source>
</evidence>
<accession>A0ACC3TRS9</accession>
<reference evidence="2" key="1">
    <citation type="journal article" date="2024" name="Front. Bioeng. Biotechnol.">
        <title>Genome-scale model development and genomic sequencing of the oleaginous clade Lipomyces.</title>
        <authorList>
            <person name="Czajka J.J."/>
            <person name="Han Y."/>
            <person name="Kim J."/>
            <person name="Mondo S.J."/>
            <person name="Hofstad B.A."/>
            <person name="Robles A."/>
            <person name="Haridas S."/>
            <person name="Riley R."/>
            <person name="LaButti K."/>
            <person name="Pangilinan J."/>
            <person name="Andreopoulos W."/>
            <person name="Lipzen A."/>
            <person name="Yan J."/>
            <person name="Wang M."/>
            <person name="Ng V."/>
            <person name="Grigoriev I.V."/>
            <person name="Spatafora J.W."/>
            <person name="Magnuson J.K."/>
            <person name="Baker S.E."/>
            <person name="Pomraning K.R."/>
        </authorList>
    </citation>
    <scope>NUCLEOTIDE SEQUENCE [LARGE SCALE GENOMIC DNA]</scope>
    <source>
        <strain evidence="2">CBS 10300</strain>
    </source>
</reference>
<organism evidence="1 2">
    <name type="scientific">Lipomyces orientalis</name>
    <dbReference type="NCBI Taxonomy" id="1233043"/>
    <lineage>
        <taxon>Eukaryota</taxon>
        <taxon>Fungi</taxon>
        <taxon>Dikarya</taxon>
        <taxon>Ascomycota</taxon>
        <taxon>Saccharomycotina</taxon>
        <taxon>Lipomycetes</taxon>
        <taxon>Lipomycetales</taxon>
        <taxon>Lipomycetaceae</taxon>
        <taxon>Lipomyces</taxon>
    </lineage>
</organism>
<keyword evidence="2" id="KW-1185">Reference proteome</keyword>
<gene>
    <name evidence="1" type="ORF">V1517DRAFT_319756</name>
</gene>
<sequence length="243" mass="24610">MITRKILLFILLMCLAVQLVVARPALDAESTIRRGGSSGGKGGGGGSRGGSGSSSGGKGGSGSSSGGKGGSGSTAPKNSPSSNSGGRTVAGSGTRPYVGGKYYPGGATVPFAAGANTARGLSPVFIAPFALGALWPGLWLAGAYGYYYPHPIIYQNETRNVTCLCTDHQECGCDDNTDDDYINNLPSNITRTTTVNGTEYLLINGTLENGTTASGGSDSSAIVNRVSPAVLLISIVFAFELLL</sequence>
<name>A0ACC3TRS9_9ASCO</name>
<protein>
    <submittedName>
        <fullName evidence="1">Uncharacterized protein</fullName>
    </submittedName>
</protein>